<dbReference type="PANTHER" id="PTHR30157:SF0">
    <property type="entry name" value="NADPH-DEPENDENT FERRIC-CHELATE REDUCTASE"/>
    <property type="match status" value="1"/>
</dbReference>
<dbReference type="CDD" id="cd06193">
    <property type="entry name" value="siderophore_interacting"/>
    <property type="match status" value="1"/>
</dbReference>
<dbReference type="InterPro" id="IPR039374">
    <property type="entry name" value="SIP_fam"/>
</dbReference>
<evidence type="ECO:0000259" key="1">
    <source>
        <dbReference type="Pfam" id="PF08021"/>
    </source>
</evidence>
<dbReference type="RefSeq" id="WP_278158021.1">
    <property type="nucleotide sequence ID" value="NZ_CP121252.1"/>
</dbReference>
<sequence>MGRSTGSVVLRTDHVKLFFPHPGTGDLVFPTITEKGRTIPEGSGDPLYWDYTVRAYDAEAHELTIDFVVHDHGVAGVWARDAQPGAELGVLGPRTEADPPLSVP</sequence>
<gene>
    <name evidence="2" type="ORF">P8192_01845</name>
</gene>
<protein>
    <submittedName>
        <fullName evidence="2">Siderophore-interacting protein</fullName>
    </submittedName>
</protein>
<dbReference type="Proteomes" id="UP001219037">
    <property type="component" value="Chromosome"/>
</dbReference>
<dbReference type="Pfam" id="PF08021">
    <property type="entry name" value="FAD_binding_9"/>
    <property type="match status" value="1"/>
</dbReference>
<dbReference type="Gene3D" id="2.40.30.10">
    <property type="entry name" value="Translation factors"/>
    <property type="match status" value="1"/>
</dbReference>
<keyword evidence="3" id="KW-1185">Reference proteome</keyword>
<proteinExistence type="predicted"/>
<dbReference type="SUPFAM" id="SSF63380">
    <property type="entry name" value="Riboflavin synthase domain-like"/>
    <property type="match status" value="1"/>
</dbReference>
<dbReference type="EMBL" id="CP121252">
    <property type="protein sequence ID" value="WFP16892.1"/>
    <property type="molecule type" value="Genomic_DNA"/>
</dbReference>
<name>A0ABY8H8F7_9MICC</name>
<feature type="domain" description="Siderophore-interacting FAD-binding" evidence="1">
    <location>
        <begin position="12"/>
        <end position="96"/>
    </location>
</feature>
<evidence type="ECO:0000313" key="2">
    <source>
        <dbReference type="EMBL" id="WFP16892.1"/>
    </source>
</evidence>
<dbReference type="InterPro" id="IPR013113">
    <property type="entry name" value="SIP_FAD-bd"/>
</dbReference>
<evidence type="ECO:0000313" key="3">
    <source>
        <dbReference type="Proteomes" id="UP001219037"/>
    </source>
</evidence>
<organism evidence="2 3">
    <name type="scientific">Citricoccus muralis</name>
    <dbReference type="NCBI Taxonomy" id="169134"/>
    <lineage>
        <taxon>Bacteria</taxon>
        <taxon>Bacillati</taxon>
        <taxon>Actinomycetota</taxon>
        <taxon>Actinomycetes</taxon>
        <taxon>Micrococcales</taxon>
        <taxon>Micrococcaceae</taxon>
        <taxon>Citricoccus</taxon>
    </lineage>
</organism>
<dbReference type="PANTHER" id="PTHR30157">
    <property type="entry name" value="FERRIC REDUCTASE, NADPH-DEPENDENT"/>
    <property type="match status" value="1"/>
</dbReference>
<dbReference type="InterPro" id="IPR017938">
    <property type="entry name" value="Riboflavin_synthase-like_b-brl"/>
</dbReference>
<accession>A0ABY8H8F7</accession>
<reference evidence="2 3" key="1">
    <citation type="submission" date="2023-04" db="EMBL/GenBank/DDBJ databases">
        <title>Funneling lignin-derived compounds into biodiesel using alkali-halophilic Citricoccus sp. P2.</title>
        <authorList>
            <person name="Luo C.-B."/>
        </authorList>
    </citation>
    <scope>NUCLEOTIDE SEQUENCE [LARGE SCALE GENOMIC DNA]</scope>
    <source>
        <strain evidence="2 3">P2</strain>
    </source>
</reference>